<evidence type="ECO:0000313" key="8">
    <source>
        <dbReference type="EMBL" id="KAA8515166.1"/>
    </source>
</evidence>
<keyword evidence="7" id="KW-0472">Membrane</keyword>
<dbReference type="PANTHER" id="PTHR14155">
    <property type="entry name" value="RING FINGER DOMAIN-CONTAINING"/>
    <property type="match status" value="1"/>
</dbReference>
<keyword evidence="3" id="KW-0479">Metal-binding</keyword>
<feature type="transmembrane region" description="Helical" evidence="7">
    <location>
        <begin position="15"/>
        <end position="36"/>
    </location>
</feature>
<evidence type="ECO:0000256" key="2">
    <source>
        <dbReference type="ARBA" id="ARBA00012483"/>
    </source>
</evidence>
<evidence type="ECO:0000256" key="1">
    <source>
        <dbReference type="ARBA" id="ARBA00000900"/>
    </source>
</evidence>
<comment type="catalytic activity">
    <reaction evidence="1">
        <text>S-ubiquitinyl-[E2 ubiquitin-conjugating enzyme]-L-cysteine + [acceptor protein]-L-lysine = [E2 ubiquitin-conjugating enzyme]-L-cysteine + N(6)-ubiquitinyl-[acceptor protein]-L-lysine.</text>
        <dbReference type="EC" id="2.3.2.27"/>
    </reaction>
</comment>
<dbReference type="Gene3D" id="3.30.40.10">
    <property type="entry name" value="Zinc/RING finger domain, C3HC4 (zinc finger)"/>
    <property type="match status" value="1"/>
</dbReference>
<keyword evidence="6" id="KW-0862">Zinc</keyword>
<dbReference type="Proteomes" id="UP000325577">
    <property type="component" value="Linkage Group LG9"/>
</dbReference>
<keyword evidence="7" id="KW-0812">Transmembrane</keyword>
<sequence length="125" mass="13772">MGSDDRNKVGNTLKMMLVAMCPLLGMAILIIILQIYSRYLLRRRRAILFSTIGVAASEVNSSEPPKSGPDQSVIESLPIFSYKSNDGFDQDCIGMWLTSHMTCPNCRTLAAPRLQPKHCGLEVGV</sequence>
<dbReference type="EC" id="2.3.2.27" evidence="2"/>
<organism evidence="8 9">
    <name type="scientific">Nyssa sinensis</name>
    <dbReference type="NCBI Taxonomy" id="561372"/>
    <lineage>
        <taxon>Eukaryota</taxon>
        <taxon>Viridiplantae</taxon>
        <taxon>Streptophyta</taxon>
        <taxon>Embryophyta</taxon>
        <taxon>Tracheophyta</taxon>
        <taxon>Spermatophyta</taxon>
        <taxon>Magnoliopsida</taxon>
        <taxon>eudicotyledons</taxon>
        <taxon>Gunneridae</taxon>
        <taxon>Pentapetalae</taxon>
        <taxon>asterids</taxon>
        <taxon>Cornales</taxon>
        <taxon>Nyssaceae</taxon>
        <taxon>Nyssa</taxon>
    </lineage>
</organism>
<dbReference type="AlphaFoldDB" id="A0A5J4ZBU0"/>
<evidence type="ECO:0000313" key="9">
    <source>
        <dbReference type="Proteomes" id="UP000325577"/>
    </source>
</evidence>
<gene>
    <name evidence="8" type="ORF">F0562_018345</name>
</gene>
<dbReference type="PANTHER" id="PTHR14155:SF627">
    <property type="entry name" value="OS06G0192800 PROTEIN"/>
    <property type="match status" value="1"/>
</dbReference>
<dbReference type="EMBL" id="CM018052">
    <property type="protein sequence ID" value="KAA8515166.1"/>
    <property type="molecule type" value="Genomic_DNA"/>
</dbReference>
<evidence type="ECO:0000256" key="5">
    <source>
        <dbReference type="ARBA" id="ARBA00022786"/>
    </source>
</evidence>
<dbReference type="GO" id="GO:0008270">
    <property type="term" value="F:zinc ion binding"/>
    <property type="evidence" value="ECO:0007669"/>
    <property type="project" value="UniProtKB-KW"/>
</dbReference>
<dbReference type="InterPro" id="IPR013083">
    <property type="entry name" value="Znf_RING/FYVE/PHD"/>
</dbReference>
<accession>A0A5J4ZBU0</accession>
<keyword evidence="4" id="KW-0863">Zinc-finger</keyword>
<proteinExistence type="predicted"/>
<evidence type="ECO:0000256" key="4">
    <source>
        <dbReference type="ARBA" id="ARBA00022771"/>
    </source>
</evidence>
<evidence type="ECO:0000256" key="3">
    <source>
        <dbReference type="ARBA" id="ARBA00022723"/>
    </source>
</evidence>
<name>A0A5J4ZBU0_9ASTE</name>
<keyword evidence="5" id="KW-0833">Ubl conjugation pathway</keyword>
<protein>
    <recommendedName>
        <fullName evidence="2">RING-type E3 ubiquitin transferase</fullName>
        <ecNumber evidence="2">2.3.2.27</ecNumber>
    </recommendedName>
</protein>
<keyword evidence="9" id="KW-1185">Reference proteome</keyword>
<reference evidence="8 9" key="1">
    <citation type="submission" date="2019-09" db="EMBL/GenBank/DDBJ databases">
        <title>A chromosome-level genome assembly of the Chinese tupelo Nyssa sinensis.</title>
        <authorList>
            <person name="Yang X."/>
            <person name="Kang M."/>
            <person name="Yang Y."/>
            <person name="Xiong H."/>
            <person name="Wang M."/>
            <person name="Zhang Z."/>
            <person name="Wang Z."/>
            <person name="Wu H."/>
            <person name="Ma T."/>
            <person name="Liu J."/>
            <person name="Xi Z."/>
        </authorList>
    </citation>
    <scope>NUCLEOTIDE SEQUENCE [LARGE SCALE GENOMIC DNA]</scope>
    <source>
        <strain evidence="8">J267</strain>
        <tissue evidence="8">Leaf</tissue>
    </source>
</reference>
<dbReference type="SUPFAM" id="SSF57850">
    <property type="entry name" value="RING/U-box"/>
    <property type="match status" value="1"/>
</dbReference>
<evidence type="ECO:0000256" key="6">
    <source>
        <dbReference type="ARBA" id="ARBA00022833"/>
    </source>
</evidence>
<dbReference type="GO" id="GO:0061630">
    <property type="term" value="F:ubiquitin protein ligase activity"/>
    <property type="evidence" value="ECO:0007669"/>
    <property type="project" value="UniProtKB-EC"/>
</dbReference>
<keyword evidence="7" id="KW-1133">Transmembrane helix</keyword>
<evidence type="ECO:0000256" key="7">
    <source>
        <dbReference type="SAM" id="Phobius"/>
    </source>
</evidence>
<dbReference type="InterPro" id="IPR053238">
    <property type="entry name" value="RING-H2_zinc_finger"/>
</dbReference>